<evidence type="ECO:0008006" key="4">
    <source>
        <dbReference type="Google" id="ProtNLM"/>
    </source>
</evidence>
<name>A0A257TBB7_9PROT</name>
<feature type="transmembrane region" description="Helical" evidence="1">
    <location>
        <begin position="62"/>
        <end position="80"/>
    </location>
</feature>
<reference evidence="2 3" key="1">
    <citation type="submission" date="2017-03" db="EMBL/GenBank/DDBJ databases">
        <title>Lifting the veil on microbial sulfur biogeochemistry in mining wastewaters.</title>
        <authorList>
            <person name="Kantor R.S."/>
            <person name="Colenbrander Nelson T."/>
            <person name="Marshall S."/>
            <person name="Bennett D."/>
            <person name="Apte S."/>
            <person name="Camacho D."/>
            <person name="Thomas B.C."/>
            <person name="Warren L.A."/>
            <person name="Banfield J.F."/>
        </authorList>
    </citation>
    <scope>NUCLEOTIDE SEQUENCE [LARGE SCALE GENOMIC DNA]</scope>
    <source>
        <strain evidence="2">21-59-9</strain>
    </source>
</reference>
<feature type="transmembrane region" description="Helical" evidence="1">
    <location>
        <begin position="38"/>
        <end position="56"/>
    </location>
</feature>
<sequence length="83" mass="9023">MNSFLMHWTFAIPEIWVLTMACIVLLADLFWGDRLRDLAAVLTVLTLIGAAVLTIFEMGQSGMAFAGLFVGFALILFLAAGTI</sequence>
<dbReference type="AlphaFoldDB" id="A0A257TBB7"/>
<accession>A0A257TBB7</accession>
<feature type="non-terminal residue" evidence="2">
    <location>
        <position position="83"/>
    </location>
</feature>
<dbReference type="Proteomes" id="UP000216779">
    <property type="component" value="Unassembled WGS sequence"/>
</dbReference>
<organism evidence="2 3">
    <name type="scientific">Acidithiobacillus ferrivorans</name>
    <dbReference type="NCBI Taxonomy" id="160808"/>
    <lineage>
        <taxon>Bacteria</taxon>
        <taxon>Pseudomonadati</taxon>
        <taxon>Pseudomonadota</taxon>
        <taxon>Acidithiobacillia</taxon>
        <taxon>Acidithiobacillales</taxon>
        <taxon>Acidithiobacillaceae</taxon>
        <taxon>Acidithiobacillus</taxon>
    </lineage>
</organism>
<protein>
    <recommendedName>
        <fullName evidence="4">NADH-quinone oxidoreductase subunit N</fullName>
    </recommendedName>
</protein>
<keyword evidence="1" id="KW-0812">Transmembrane</keyword>
<gene>
    <name evidence="2" type="ORF">B7Z70_01335</name>
</gene>
<evidence type="ECO:0000313" key="3">
    <source>
        <dbReference type="Proteomes" id="UP000216779"/>
    </source>
</evidence>
<comment type="caution">
    <text evidence="2">The sequence shown here is derived from an EMBL/GenBank/DDBJ whole genome shotgun (WGS) entry which is preliminary data.</text>
</comment>
<keyword evidence="1" id="KW-0472">Membrane</keyword>
<dbReference type="EMBL" id="NCBC01000021">
    <property type="protein sequence ID" value="OYV82647.1"/>
    <property type="molecule type" value="Genomic_DNA"/>
</dbReference>
<evidence type="ECO:0000313" key="2">
    <source>
        <dbReference type="EMBL" id="OYV82647.1"/>
    </source>
</evidence>
<feature type="transmembrane region" description="Helical" evidence="1">
    <location>
        <begin position="6"/>
        <end position="31"/>
    </location>
</feature>
<proteinExistence type="predicted"/>
<evidence type="ECO:0000256" key="1">
    <source>
        <dbReference type="SAM" id="Phobius"/>
    </source>
</evidence>
<keyword evidence="1" id="KW-1133">Transmembrane helix</keyword>